<dbReference type="OrthoDB" id="610608at2759"/>
<dbReference type="Proteomes" id="UP000078576">
    <property type="component" value="Unassembled WGS sequence"/>
</dbReference>
<feature type="compositionally biased region" description="Basic and acidic residues" evidence="1">
    <location>
        <begin position="331"/>
        <end position="343"/>
    </location>
</feature>
<reference evidence="3" key="1">
    <citation type="submission" date="2014-12" db="EMBL/GenBank/DDBJ databases">
        <title>Genome Sequence of Valsa Canker Pathogens Uncovers a Specific Adaption of Colonization on Woody Bark.</title>
        <authorList>
            <person name="Yin Z."/>
            <person name="Liu H."/>
            <person name="Gao X."/>
            <person name="Li Z."/>
            <person name="Song N."/>
            <person name="Ke X."/>
            <person name="Dai Q."/>
            <person name="Wu Y."/>
            <person name="Sun Y."/>
            <person name="Xu J.-R."/>
            <person name="Kang Z.K."/>
            <person name="Wang L."/>
            <person name="Huang L."/>
        </authorList>
    </citation>
    <scope>NUCLEOTIDE SEQUENCE [LARGE SCALE GENOMIC DNA]</scope>
    <source>
        <strain evidence="3">SXYL134</strain>
    </source>
</reference>
<evidence type="ECO:0000313" key="2">
    <source>
        <dbReference type="EMBL" id="KUI53176.1"/>
    </source>
</evidence>
<proteinExistence type="predicted"/>
<dbReference type="AlphaFoldDB" id="A0A194UNF0"/>
<feature type="compositionally biased region" description="Low complexity" evidence="1">
    <location>
        <begin position="365"/>
        <end position="378"/>
    </location>
</feature>
<protein>
    <submittedName>
        <fullName evidence="2">Uncharacterized protein</fullName>
    </submittedName>
</protein>
<evidence type="ECO:0000313" key="3">
    <source>
        <dbReference type="Proteomes" id="UP000078576"/>
    </source>
</evidence>
<feature type="compositionally biased region" description="Polar residues" evidence="1">
    <location>
        <begin position="513"/>
        <end position="523"/>
    </location>
</feature>
<dbReference type="PANTHER" id="PTHR38166">
    <property type="entry name" value="C2H2-TYPE DOMAIN-CONTAINING PROTEIN-RELATED"/>
    <property type="match status" value="1"/>
</dbReference>
<feature type="compositionally biased region" description="Acidic residues" evidence="1">
    <location>
        <begin position="557"/>
        <end position="572"/>
    </location>
</feature>
<gene>
    <name evidence="2" type="ORF">VP1G_00766</name>
</gene>
<name>A0A194UNF0_CYTMA</name>
<feature type="region of interest" description="Disordered" evidence="1">
    <location>
        <begin position="306"/>
        <end position="343"/>
    </location>
</feature>
<feature type="compositionally biased region" description="Polar residues" evidence="1">
    <location>
        <begin position="380"/>
        <end position="392"/>
    </location>
</feature>
<keyword evidence="3" id="KW-1185">Reference proteome</keyword>
<feature type="region of interest" description="Disordered" evidence="1">
    <location>
        <begin position="1"/>
        <end position="75"/>
    </location>
</feature>
<sequence>MGQNTSAEHIAMEMSPSSANARNKRGPKPAQSVRRGEAETSLEGLEAISVTTPPYHTEKASDSCTDSTSDTATSPALSRASTFASSSSISTITSPGSPVTRCFQFDDSTTLDIGFRSIVKCRATTWPQPPLRPSHIFNIPLTLSEHSPPMAKGHPAPGQDTDTSSGNASRRHSYHHGDMASDQNNTPLEERSLDLPIPGNAESTNSARPAGQSCEPQSPASIPSEVTTVARSDPPKDPVVFSGTTEPREEPLPGHTAGATLPLYKPAALSDKPDGHYRACPWLENWNNIRTTHDSLPTEWLVPSKSTLTQKPSLPQRLKHLRDKPKRWRRDHRESTESRTKDDIKTYIQSISCIDYTQDEEPDGDSSLGSGSSDVVDPNASVNSLNPSSSEGTVEREVEMNRASDMYGGDQGGEESLSSPSPGTPDDNYSLSPEKLEHTEGDKEYEYEYQKLVEGISNLVLESACFGDLEDRGIPLELYIHGCLEQVSNHQSANLQCHASRIPTRTPPLQICNPGTNMGSSQMPMGAGNRGNSRNKRKNGGNGNTGRGGRDTGDNHDADDDDDDDEADDDQGDPVRTKKQKTGKGENLSCPFRRRNPVRFNVRDYRQCAFTSFQNLALLKCNMACENEEEKTEHLAADPRCPQLNDHDELVDPEDGITRKALSTLTERKYEDKVSSWKGIWELIFPSDQNIPVSEHYEPPVEIDEVEKKLCDIKNFMLFIDNKRPIGNNEVLTIAHVPEYVLEVLYQCHDDQAHERSLKRDQFFNGFLNMVWGVPHPTQNQPEAQHADHGHDFADASILQNPGTHIFGSTGPQADYSHGSTYATQDSGTHFAGSTNLQALGINSQDYDTGVRSTAVDPSIQVFSGHNASRYPSSLPYINNEHISSSNCLANNHLIIATESSCGGGDSGLGTSIGEQGGGINEAKGSYNNDDTPNHTFMFSSQASEVDHANGGRDIPSLTYEEDDLLRSVPDFDQCFGSQLE</sequence>
<feature type="compositionally biased region" description="Low complexity" evidence="1">
    <location>
        <begin position="62"/>
        <end position="75"/>
    </location>
</feature>
<feature type="region of interest" description="Disordered" evidence="1">
    <location>
        <begin position="508"/>
        <end position="592"/>
    </location>
</feature>
<dbReference type="STRING" id="694573.A0A194UNF0"/>
<dbReference type="PANTHER" id="PTHR38166:SF1">
    <property type="entry name" value="C2H2-TYPE DOMAIN-CONTAINING PROTEIN"/>
    <property type="match status" value="1"/>
</dbReference>
<organism evidence="2 3">
    <name type="scientific">Cytospora mali</name>
    <name type="common">Apple Valsa canker fungus</name>
    <name type="synonym">Valsa mali</name>
    <dbReference type="NCBI Taxonomy" id="578113"/>
    <lineage>
        <taxon>Eukaryota</taxon>
        <taxon>Fungi</taxon>
        <taxon>Dikarya</taxon>
        <taxon>Ascomycota</taxon>
        <taxon>Pezizomycotina</taxon>
        <taxon>Sordariomycetes</taxon>
        <taxon>Sordariomycetidae</taxon>
        <taxon>Diaporthales</taxon>
        <taxon>Cytosporaceae</taxon>
        <taxon>Cytospora</taxon>
    </lineage>
</organism>
<accession>A0A194UNF0</accession>
<feature type="compositionally biased region" description="Polar residues" evidence="1">
    <location>
        <begin position="214"/>
        <end position="230"/>
    </location>
</feature>
<dbReference type="EMBL" id="KN714668">
    <property type="protein sequence ID" value="KUI53176.1"/>
    <property type="molecule type" value="Genomic_DNA"/>
</dbReference>
<evidence type="ECO:0000256" key="1">
    <source>
        <dbReference type="SAM" id="MobiDB-lite"/>
    </source>
</evidence>
<feature type="compositionally biased region" description="Basic and acidic residues" evidence="1">
    <location>
        <begin position="393"/>
        <end position="402"/>
    </location>
</feature>
<feature type="region of interest" description="Disordered" evidence="1">
    <location>
        <begin position="355"/>
        <end position="439"/>
    </location>
</feature>
<feature type="compositionally biased region" description="Basic residues" evidence="1">
    <location>
        <begin position="317"/>
        <end position="330"/>
    </location>
</feature>
<feature type="region of interest" description="Disordered" evidence="1">
    <location>
        <begin position="143"/>
        <end position="260"/>
    </location>
</feature>